<dbReference type="InterPro" id="IPR050643">
    <property type="entry name" value="Periplasmic_pilus_chap"/>
</dbReference>
<protein>
    <submittedName>
        <fullName evidence="9">Molecular chaperone</fullName>
    </submittedName>
</protein>
<dbReference type="Pfam" id="PF02753">
    <property type="entry name" value="PapD_C"/>
    <property type="match status" value="1"/>
</dbReference>
<dbReference type="InterPro" id="IPR016148">
    <property type="entry name" value="Pili_assmbl_chaperone_C"/>
</dbReference>
<keyword evidence="5" id="KW-0143">Chaperone</keyword>
<dbReference type="PRINTS" id="PR00969">
    <property type="entry name" value="CHAPERONPILI"/>
</dbReference>
<dbReference type="SUPFAM" id="SSF49584">
    <property type="entry name" value="Periplasmic chaperone C-domain"/>
    <property type="match status" value="1"/>
</dbReference>
<dbReference type="PANTHER" id="PTHR30251:SF2">
    <property type="entry name" value="FIMBRIAL CHAPERONE YADV-RELATED"/>
    <property type="match status" value="1"/>
</dbReference>
<dbReference type="RefSeq" id="WP_003148825.1">
    <property type="nucleotide sequence ID" value="NZ_LFXS01000024.1"/>
</dbReference>
<evidence type="ECO:0000259" key="8">
    <source>
        <dbReference type="Pfam" id="PF02753"/>
    </source>
</evidence>
<dbReference type="Proteomes" id="UP000276985">
    <property type="component" value="Unassembled WGS sequence"/>
</dbReference>
<feature type="chain" id="PRO_5044846641" evidence="6">
    <location>
        <begin position="25"/>
        <end position="238"/>
    </location>
</feature>
<feature type="domain" description="Pili assembly chaperone C-terminal" evidence="8">
    <location>
        <begin position="167"/>
        <end position="229"/>
    </location>
</feature>
<feature type="signal peptide" evidence="6">
    <location>
        <begin position="1"/>
        <end position="24"/>
    </location>
</feature>
<keyword evidence="3 6" id="KW-0732">Signal</keyword>
<dbReference type="SUPFAM" id="SSF49354">
    <property type="entry name" value="PapD-like"/>
    <property type="match status" value="1"/>
</dbReference>
<dbReference type="InterPro" id="IPR013783">
    <property type="entry name" value="Ig-like_fold"/>
</dbReference>
<comment type="caution">
    <text evidence="9">The sequence shown here is derived from an EMBL/GenBank/DDBJ whole genome shotgun (WGS) entry which is preliminary data.</text>
</comment>
<dbReference type="Gene3D" id="2.60.40.10">
    <property type="entry name" value="Immunoglobulins"/>
    <property type="match status" value="2"/>
</dbReference>
<dbReference type="InterPro" id="IPR016147">
    <property type="entry name" value="Pili_assmbl_chaperone_N"/>
</dbReference>
<sequence length="238" mass="25807">MKLALSSRLLWAGAFMLFSGMASAGITLGGTRVVIQAPSKEASILVKNQAAEDIMIQSWMEPESGSGIQDVPFAITPPLSRLGANKQQNLRILFQGQGLPADRESVFRLSIQEIPQKAKGENTLQIALRQRIKVFYRPAGLPAVEDAPKSLKWRLVRQDGKSLLEVINDSPFHISFVTVKLKSGSKSYEAMADMIGPKSSQKLVLKDAVPSAATGLSVEFENVNDFGASEKHSGVLTN</sequence>
<dbReference type="Pfam" id="PF00345">
    <property type="entry name" value="PapD_N"/>
    <property type="match status" value="1"/>
</dbReference>
<organism evidence="9 10">
    <name type="scientific">Pseudomonas aeruginosa</name>
    <dbReference type="NCBI Taxonomy" id="287"/>
    <lineage>
        <taxon>Bacteria</taxon>
        <taxon>Pseudomonadati</taxon>
        <taxon>Pseudomonadota</taxon>
        <taxon>Gammaproteobacteria</taxon>
        <taxon>Pseudomonadales</taxon>
        <taxon>Pseudomonadaceae</taxon>
        <taxon>Pseudomonas</taxon>
    </lineage>
</organism>
<dbReference type="InterPro" id="IPR036316">
    <property type="entry name" value="Pili_assmbl_chap_C_dom_sf"/>
</dbReference>
<evidence type="ECO:0000256" key="3">
    <source>
        <dbReference type="ARBA" id="ARBA00022729"/>
    </source>
</evidence>
<name>A0ABD7K8L2_PSEAI</name>
<evidence type="ECO:0000256" key="5">
    <source>
        <dbReference type="ARBA" id="ARBA00023186"/>
    </source>
</evidence>
<dbReference type="AlphaFoldDB" id="A0ABD7K8L2"/>
<dbReference type="GO" id="GO:0042597">
    <property type="term" value="C:periplasmic space"/>
    <property type="evidence" value="ECO:0007669"/>
    <property type="project" value="UniProtKB-SubCell"/>
</dbReference>
<accession>A0ABD7K8L2</accession>
<evidence type="ECO:0000256" key="1">
    <source>
        <dbReference type="ARBA" id="ARBA00004418"/>
    </source>
</evidence>
<gene>
    <name evidence="9" type="ORF">DY940_04545</name>
</gene>
<comment type="similarity">
    <text evidence="2">Belongs to the periplasmic pilus chaperone family.</text>
</comment>
<evidence type="ECO:0000256" key="4">
    <source>
        <dbReference type="ARBA" id="ARBA00022764"/>
    </source>
</evidence>
<comment type="subcellular location">
    <subcellularLocation>
        <location evidence="1">Periplasm</location>
    </subcellularLocation>
</comment>
<reference evidence="9 10" key="1">
    <citation type="submission" date="2018-12" db="EMBL/GenBank/DDBJ databases">
        <title>Pseudomonas aeruginosa Diversity Panel.</title>
        <authorList>
            <person name="Snesrud E."/>
            <person name="Mcgann P."/>
        </authorList>
    </citation>
    <scope>NUCLEOTIDE SEQUENCE [LARGE SCALE GENOMIC DNA]</scope>
    <source>
        <strain evidence="9 10">MRSN6241</strain>
    </source>
</reference>
<dbReference type="InterPro" id="IPR001829">
    <property type="entry name" value="Pili_assmbl_chaperone_bac"/>
</dbReference>
<evidence type="ECO:0000313" key="9">
    <source>
        <dbReference type="EMBL" id="RTS50389.1"/>
    </source>
</evidence>
<dbReference type="InterPro" id="IPR008962">
    <property type="entry name" value="PapD-like_sf"/>
</dbReference>
<dbReference type="PANTHER" id="PTHR30251">
    <property type="entry name" value="PILUS ASSEMBLY CHAPERONE"/>
    <property type="match status" value="1"/>
</dbReference>
<evidence type="ECO:0000256" key="6">
    <source>
        <dbReference type="SAM" id="SignalP"/>
    </source>
</evidence>
<evidence type="ECO:0000313" key="10">
    <source>
        <dbReference type="Proteomes" id="UP000276985"/>
    </source>
</evidence>
<proteinExistence type="inferred from homology"/>
<feature type="domain" description="Pili assembly chaperone N-terminal" evidence="7">
    <location>
        <begin position="25"/>
        <end position="141"/>
    </location>
</feature>
<evidence type="ECO:0000256" key="2">
    <source>
        <dbReference type="ARBA" id="ARBA00007399"/>
    </source>
</evidence>
<dbReference type="EMBL" id="RXTL01000006">
    <property type="protein sequence ID" value="RTS50389.1"/>
    <property type="molecule type" value="Genomic_DNA"/>
</dbReference>
<keyword evidence="4" id="KW-0574">Periplasm</keyword>
<evidence type="ECO:0000259" key="7">
    <source>
        <dbReference type="Pfam" id="PF00345"/>
    </source>
</evidence>